<evidence type="ECO:0000313" key="14">
    <source>
        <dbReference type="Proteomes" id="UP000092460"/>
    </source>
</evidence>
<evidence type="ECO:0000256" key="6">
    <source>
        <dbReference type="ARBA" id="ARBA00022801"/>
    </source>
</evidence>
<dbReference type="Pfam" id="PF05649">
    <property type="entry name" value="Peptidase_M13_N"/>
    <property type="match status" value="1"/>
</dbReference>
<dbReference type="PANTHER" id="PTHR11733">
    <property type="entry name" value="ZINC METALLOPROTEASE FAMILY M13 NEPRILYSIN-RELATED"/>
    <property type="match status" value="1"/>
</dbReference>
<evidence type="ECO:0000313" key="13">
    <source>
        <dbReference type="EnsemblMetazoa" id="GPPI017265-PA"/>
    </source>
</evidence>
<keyword evidence="8" id="KW-0482">Metalloprotease</keyword>
<dbReference type="InterPro" id="IPR008753">
    <property type="entry name" value="Peptidase_M13_N"/>
</dbReference>
<evidence type="ECO:0000256" key="7">
    <source>
        <dbReference type="ARBA" id="ARBA00022833"/>
    </source>
</evidence>
<comment type="similarity">
    <text evidence="3">Belongs to the peptidase M13 family.</text>
</comment>
<keyword evidence="9" id="KW-1133">Transmembrane helix</keyword>
<keyword evidence="14" id="KW-1185">Reference proteome</keyword>
<reference evidence="13" key="2">
    <citation type="submission" date="2020-05" db="UniProtKB">
        <authorList>
            <consortium name="EnsemblMetazoa"/>
        </authorList>
    </citation>
    <scope>IDENTIFICATION</scope>
    <source>
        <strain evidence="13">IAEA</strain>
    </source>
</reference>
<comment type="cofactor">
    <cofactor evidence="1">
        <name>Zn(2+)</name>
        <dbReference type="ChEBI" id="CHEBI:29105"/>
    </cofactor>
</comment>
<feature type="domain" description="Peptidase M13 N-terminal" evidence="11">
    <location>
        <begin position="781"/>
        <end position="1237"/>
    </location>
</feature>
<dbReference type="SUPFAM" id="SSF57501">
    <property type="entry name" value="Cystine-knot cytokines"/>
    <property type="match status" value="2"/>
</dbReference>
<dbReference type="EMBL" id="JXJN01007764">
    <property type="status" value="NOT_ANNOTATED_CDS"/>
    <property type="molecule type" value="Genomic_DNA"/>
</dbReference>
<dbReference type="Proteomes" id="UP000092460">
    <property type="component" value="Unassembled WGS sequence"/>
</dbReference>
<dbReference type="Gene3D" id="2.10.90.10">
    <property type="entry name" value="Cystine-knot cytokines"/>
    <property type="match status" value="2"/>
</dbReference>
<evidence type="ECO:0000259" key="12">
    <source>
        <dbReference type="Pfam" id="PF16077"/>
    </source>
</evidence>
<evidence type="ECO:0000256" key="1">
    <source>
        <dbReference type="ARBA" id="ARBA00001947"/>
    </source>
</evidence>
<dbReference type="PROSITE" id="PS51885">
    <property type="entry name" value="NEPRILYSIN"/>
    <property type="match status" value="1"/>
</dbReference>
<dbReference type="GO" id="GO:0016485">
    <property type="term" value="P:protein processing"/>
    <property type="evidence" value="ECO:0007669"/>
    <property type="project" value="TreeGrafter"/>
</dbReference>
<keyword evidence="5" id="KW-0479">Metal-binding</keyword>
<feature type="transmembrane region" description="Helical" evidence="9">
    <location>
        <begin position="315"/>
        <end position="333"/>
    </location>
</feature>
<dbReference type="InterPro" id="IPR018497">
    <property type="entry name" value="Peptidase_M13_C"/>
</dbReference>
<evidence type="ECO:0000259" key="11">
    <source>
        <dbReference type="Pfam" id="PF05649"/>
    </source>
</evidence>
<evidence type="ECO:0000256" key="8">
    <source>
        <dbReference type="ARBA" id="ARBA00023049"/>
    </source>
</evidence>
<dbReference type="Pfam" id="PF16077">
    <property type="entry name" value="Spaetzle"/>
    <property type="match status" value="2"/>
</dbReference>
<evidence type="ECO:0000256" key="3">
    <source>
        <dbReference type="ARBA" id="ARBA00007357"/>
    </source>
</evidence>
<reference evidence="14" key="1">
    <citation type="submission" date="2015-01" db="EMBL/GenBank/DDBJ databases">
        <authorList>
            <person name="Aksoy S."/>
            <person name="Warren W."/>
            <person name="Wilson R.K."/>
        </authorList>
    </citation>
    <scope>NUCLEOTIDE SEQUENCE [LARGE SCALE GENOMIC DNA]</scope>
    <source>
        <strain evidence="14">IAEA</strain>
    </source>
</reference>
<sequence>MAGWAPLISFAYINCDNEEALARNERSSYIDSNHYRPDNLYRLPEAKYDDKEEFKTKDLQLSPAEVDARIKNVFTLTSEPHLSSFSGSSVIVSKSEARFNSYREIMHEDQSKPLARSTADPFTSNLMNIFKVQRNPDGKLSFAYDKFLPLQPTASTDLNAAYTRNRDTRKLCHFIVSLPILDFMVSLNVLAISFPTDEPNKKSPFSVDVTECLEQGKTFCTKIRNYPKLGHLENILKREFPNVELFFGVDKDVPDNITQRMNVPFEDSLCKSHEKIIYPEAAESESSNWSYIVNNPNFKQGIRIEECDFVVDEEFALLIAILFIHFALFTYPCNSFIRSHEINHPTFCCNYAIINCDTDETSTKDNGEEELRTRNPQLSRTYPHERHRRHISPDEIDAAIRKVFNLSSEPHSSSFSGSSIIVSNSEARFNSYREIMHGDQPKPLARPTTDPFTSNLMNIFKVQRNPDGKLSFAYDTFLPLQPTANTDLIPAYTRNRDSPVLFSANEPNKESPFSVDVNECLEQGKTFCTKVRNYPKLGHLEDILKHEFPNVELFFGEDIEVPQRIMPHIDIEPFEEFLCRSREKIIYPEAAESKNSNWSYIVNDANFKQGIRIEECENEGSQCNSMLSLPKGYYATCKQNFIFRSLVALTPEGKVITDHFKMPSCYNLSVCSVNSGHNPARGFTGIDGNDQGGANGSSKALPSIISHQTNNLIGVQSKFRRKYYHKVLLVLLILLLILLLIIIIILSVFLNKQSINSLCRSKECLRAAASLIYSMDEKTDPCEDFYQFTCGRWADEHPRPDSVTSNDWFREAQAKIMRQLRRFLQQNATDNEPATVSKAKLMFKGCMDTKLLDERDMEPLVYFLKQFQLPLIPRGFNLTLGMEDSDQSPKFNWLKSLVLIKKYLGMDLIIGFDILPDPLNRTIKRIAFGTPEIDTALPFNNDDAHKILHKIRRKTIFFEADNDDVEKWDEEVEAASKQTSTGLEAYIVYVKKIMDLYISYLDPDIDSDEIHQQAAAITLNAIKVARRIYKLKDAVENSTKSSKNPIDDIVYVTVNELQNQTDKLIAPQTLPIWRNYLQWMISDNNINKFNVSHLQIITSQADIQYLQTMIEYVASIPSEHLEFYIWLSAVEELILHTTSEMRLLHAEYLSVVIGTESSSPRSLYCTRGVNSLMGMAVSYALVDDNFTRHKLPNVRRMLENIRQAFNDLVRSTSWMDEPTKRETLKKSAGMQSFIGYPDWITNATALNAYYEGVTVNASTHLENMVGVLHWQMQVMLDYFNEPETFHWATSPSNVNAFHIFQANAISKALNYGSIGTILGHELTHGFDDSGRMFDRNGNMLQWWSNETINEYINRTECFVEQYNRYYLPDIDEYINGELTLGENIADNGGMREAYHAYKLHIRNNGREVMKLPGLEHYTHEQLFFISFGNLWCESYTKAASRYAIEDSHCPGKIRLKGVLTNSIEFARTFQCTTGTTMNPDDSKCRIW</sequence>
<dbReference type="EMBL" id="JXJN01007765">
    <property type="status" value="NOT_ANNOTATED_CDS"/>
    <property type="molecule type" value="Genomic_DNA"/>
</dbReference>
<accession>A0A1B0B325</accession>
<keyword evidence="9" id="KW-0812">Transmembrane</keyword>
<dbReference type="GO" id="GO:0046872">
    <property type="term" value="F:metal ion binding"/>
    <property type="evidence" value="ECO:0007669"/>
    <property type="project" value="UniProtKB-KW"/>
</dbReference>
<dbReference type="CDD" id="cd08662">
    <property type="entry name" value="M13"/>
    <property type="match status" value="1"/>
</dbReference>
<dbReference type="GO" id="GO:0005886">
    <property type="term" value="C:plasma membrane"/>
    <property type="evidence" value="ECO:0007669"/>
    <property type="project" value="UniProtKB-SubCell"/>
</dbReference>
<dbReference type="SUPFAM" id="SSF55486">
    <property type="entry name" value="Metalloproteases ('zincins'), catalytic domain"/>
    <property type="match status" value="1"/>
</dbReference>
<evidence type="ECO:0000256" key="9">
    <source>
        <dbReference type="SAM" id="Phobius"/>
    </source>
</evidence>
<protein>
    <submittedName>
        <fullName evidence="13">Uncharacterized protein</fullName>
    </submittedName>
</protein>
<dbReference type="PRINTS" id="PR00786">
    <property type="entry name" value="NEPRILYSIN"/>
</dbReference>
<dbReference type="InterPro" id="IPR032104">
    <property type="entry name" value="Spaetzle"/>
</dbReference>
<organism evidence="13 14">
    <name type="scientific">Glossina palpalis gambiensis</name>
    <dbReference type="NCBI Taxonomy" id="67801"/>
    <lineage>
        <taxon>Eukaryota</taxon>
        <taxon>Metazoa</taxon>
        <taxon>Ecdysozoa</taxon>
        <taxon>Arthropoda</taxon>
        <taxon>Hexapoda</taxon>
        <taxon>Insecta</taxon>
        <taxon>Pterygota</taxon>
        <taxon>Neoptera</taxon>
        <taxon>Endopterygota</taxon>
        <taxon>Diptera</taxon>
        <taxon>Brachycera</taxon>
        <taxon>Muscomorpha</taxon>
        <taxon>Hippoboscoidea</taxon>
        <taxon>Glossinidae</taxon>
        <taxon>Glossina</taxon>
    </lineage>
</organism>
<name>A0A1B0B325_9MUSC</name>
<dbReference type="PANTHER" id="PTHR11733:SF133">
    <property type="entry name" value="PHOSPHATE-REGULATING NEUTRAL ENDOPEPTIDASE PHEX"/>
    <property type="match status" value="1"/>
</dbReference>
<dbReference type="Gene3D" id="3.40.390.10">
    <property type="entry name" value="Collagenase (Catalytic Domain)"/>
    <property type="match status" value="1"/>
</dbReference>
<feature type="domain" description="Spaetzle" evidence="12">
    <location>
        <begin position="268"/>
        <end position="309"/>
    </location>
</feature>
<dbReference type="EMBL" id="JXJN01007763">
    <property type="status" value="NOT_ANNOTATED_CDS"/>
    <property type="molecule type" value="Genomic_DNA"/>
</dbReference>
<comment type="subcellular location">
    <subcellularLocation>
        <location evidence="2">Cell membrane</location>
        <topology evidence="2">Single-pass type II membrane protein</topology>
    </subcellularLocation>
</comment>
<keyword evidence="7" id="KW-0862">Zinc</keyword>
<feature type="domain" description="Spaetzle" evidence="12">
    <location>
        <begin position="577"/>
        <end position="665"/>
    </location>
</feature>
<proteinExistence type="inferred from homology"/>
<dbReference type="GO" id="GO:0004222">
    <property type="term" value="F:metalloendopeptidase activity"/>
    <property type="evidence" value="ECO:0007669"/>
    <property type="project" value="InterPro"/>
</dbReference>
<dbReference type="InterPro" id="IPR029034">
    <property type="entry name" value="Cystine-knot_cytokine"/>
</dbReference>
<feature type="domain" description="Peptidase M13 C-terminal" evidence="10">
    <location>
        <begin position="1304"/>
        <end position="1483"/>
    </location>
</feature>
<dbReference type="EnsemblMetazoa" id="GPPI017265-RA">
    <property type="protein sequence ID" value="GPPI017265-PA"/>
    <property type="gene ID" value="GPPI017265"/>
</dbReference>
<evidence type="ECO:0000259" key="10">
    <source>
        <dbReference type="Pfam" id="PF01431"/>
    </source>
</evidence>
<evidence type="ECO:0000256" key="5">
    <source>
        <dbReference type="ARBA" id="ARBA00022723"/>
    </source>
</evidence>
<dbReference type="VEuPathDB" id="VectorBase:GPPI017265"/>
<dbReference type="Pfam" id="PF01431">
    <property type="entry name" value="Peptidase_M13"/>
    <property type="match status" value="1"/>
</dbReference>
<dbReference type="InterPro" id="IPR042089">
    <property type="entry name" value="Peptidase_M13_dom_2"/>
</dbReference>
<keyword evidence="4" id="KW-0645">Protease</keyword>
<evidence type="ECO:0000256" key="2">
    <source>
        <dbReference type="ARBA" id="ARBA00004401"/>
    </source>
</evidence>
<dbReference type="Gene3D" id="1.10.1380.10">
    <property type="entry name" value="Neutral endopeptidase , domain2"/>
    <property type="match status" value="1"/>
</dbReference>
<dbReference type="InterPro" id="IPR000718">
    <property type="entry name" value="Peptidase_M13"/>
</dbReference>
<keyword evidence="9" id="KW-0472">Membrane</keyword>
<keyword evidence="6" id="KW-0378">Hydrolase</keyword>
<dbReference type="InterPro" id="IPR024079">
    <property type="entry name" value="MetalloPept_cat_dom_sf"/>
</dbReference>
<evidence type="ECO:0000256" key="4">
    <source>
        <dbReference type="ARBA" id="ARBA00022670"/>
    </source>
</evidence>
<feature type="transmembrane region" description="Helical" evidence="9">
    <location>
        <begin position="727"/>
        <end position="750"/>
    </location>
</feature>
<dbReference type="STRING" id="67801.A0A1B0B325"/>